<evidence type="ECO:0000313" key="1">
    <source>
        <dbReference type="EMBL" id="KZT23604.1"/>
    </source>
</evidence>
<keyword evidence="2" id="KW-1185">Reference proteome</keyword>
<dbReference type="AlphaFoldDB" id="A0A165RC70"/>
<reference evidence="1 2" key="1">
    <citation type="journal article" date="2016" name="Mol. Biol. Evol.">
        <title>Comparative Genomics of Early-Diverging Mushroom-Forming Fungi Provides Insights into the Origins of Lignocellulose Decay Capabilities.</title>
        <authorList>
            <person name="Nagy L.G."/>
            <person name="Riley R."/>
            <person name="Tritt A."/>
            <person name="Adam C."/>
            <person name="Daum C."/>
            <person name="Floudas D."/>
            <person name="Sun H."/>
            <person name="Yadav J.S."/>
            <person name="Pangilinan J."/>
            <person name="Larsson K.H."/>
            <person name="Matsuura K."/>
            <person name="Barry K."/>
            <person name="Labutti K."/>
            <person name="Kuo R."/>
            <person name="Ohm R.A."/>
            <person name="Bhattacharya S.S."/>
            <person name="Shirouzu T."/>
            <person name="Yoshinaga Y."/>
            <person name="Martin F.M."/>
            <person name="Grigoriev I.V."/>
            <person name="Hibbett D.S."/>
        </authorList>
    </citation>
    <scope>NUCLEOTIDE SEQUENCE [LARGE SCALE GENOMIC DNA]</scope>
    <source>
        <strain evidence="1 2">HHB14362 ss-1</strain>
    </source>
</reference>
<accession>A0A165RC70</accession>
<protein>
    <submittedName>
        <fullName evidence="1">Uncharacterized protein</fullName>
    </submittedName>
</protein>
<sequence>MWSQGGAPEAPIFGMIRKSYINFVFTGCTVRDCPSGNRPLGASTPASYRTLVDFFTEMGPPVSPLDHMRARKLDPKSRIPTEETPSPISQLEEAYLNSITLYSLTSSTQYKAPHVISSVKTAPPCIYKYKSGGWTRYQASTNRGNTCVSDL</sequence>
<gene>
    <name evidence="1" type="ORF">NEOLEDRAFT_541435</name>
</gene>
<evidence type="ECO:0000313" key="2">
    <source>
        <dbReference type="Proteomes" id="UP000076761"/>
    </source>
</evidence>
<dbReference type="Proteomes" id="UP000076761">
    <property type="component" value="Unassembled WGS sequence"/>
</dbReference>
<dbReference type="EMBL" id="KV425584">
    <property type="protein sequence ID" value="KZT23604.1"/>
    <property type="molecule type" value="Genomic_DNA"/>
</dbReference>
<proteinExistence type="predicted"/>
<organism evidence="1 2">
    <name type="scientific">Neolentinus lepideus HHB14362 ss-1</name>
    <dbReference type="NCBI Taxonomy" id="1314782"/>
    <lineage>
        <taxon>Eukaryota</taxon>
        <taxon>Fungi</taxon>
        <taxon>Dikarya</taxon>
        <taxon>Basidiomycota</taxon>
        <taxon>Agaricomycotina</taxon>
        <taxon>Agaricomycetes</taxon>
        <taxon>Gloeophyllales</taxon>
        <taxon>Gloeophyllaceae</taxon>
        <taxon>Neolentinus</taxon>
    </lineage>
</organism>
<name>A0A165RC70_9AGAM</name>
<dbReference type="InParanoid" id="A0A165RC70"/>